<accession>A0AAN7ZDW9</accession>
<dbReference type="Proteomes" id="UP001329430">
    <property type="component" value="Chromosome 9"/>
</dbReference>
<gene>
    <name evidence="4" type="ORF">RI129_011949</name>
</gene>
<sequence>MSHLLSTLNKNTIQLAGRIPSKIQETLVKIALDSVLHNKHNVEDVESVSNSNGLETEDVLDLIGFYISIIRIFMQCDEKQFWENLTSLGCSESFIKQFPLKHKVHNFSCNLYKSGKNAQRLSNFKWRIDISFTSGILKKQVAPTVIISLELNTGEKYIVEIDLKTFHKLRFNIALAVKENMLLENSSLLRNRAVT</sequence>
<evidence type="ECO:0000259" key="3">
    <source>
        <dbReference type="PROSITE" id="PS51269"/>
    </source>
</evidence>
<dbReference type="InterPro" id="IPR017920">
    <property type="entry name" value="COMM"/>
</dbReference>
<dbReference type="InterPro" id="IPR037357">
    <property type="entry name" value="COMMD5"/>
</dbReference>
<dbReference type="GO" id="GO:0005634">
    <property type="term" value="C:nucleus"/>
    <property type="evidence" value="ECO:0007669"/>
    <property type="project" value="TreeGrafter"/>
</dbReference>
<feature type="domain" description="COMM" evidence="3">
    <location>
        <begin position="120"/>
        <end position="184"/>
    </location>
</feature>
<protein>
    <recommendedName>
        <fullName evidence="1">COMM domain-containing protein 5</fullName>
    </recommendedName>
</protein>
<dbReference type="PANTHER" id="PTHR15666:SF1">
    <property type="entry name" value="COMM DOMAIN-CONTAINING PROTEIN 5"/>
    <property type="match status" value="1"/>
</dbReference>
<comment type="similarity">
    <text evidence="2">Belongs to the COMM domain-containing protein 5 family.</text>
</comment>
<keyword evidence="5" id="KW-1185">Reference proteome</keyword>
<evidence type="ECO:0000313" key="4">
    <source>
        <dbReference type="EMBL" id="KAK5639457.1"/>
    </source>
</evidence>
<evidence type="ECO:0000256" key="1">
    <source>
        <dbReference type="ARBA" id="ARBA00016556"/>
    </source>
</evidence>
<evidence type="ECO:0000313" key="5">
    <source>
        <dbReference type="Proteomes" id="UP001329430"/>
    </source>
</evidence>
<organism evidence="4 5">
    <name type="scientific">Pyrocoelia pectoralis</name>
    <dbReference type="NCBI Taxonomy" id="417401"/>
    <lineage>
        <taxon>Eukaryota</taxon>
        <taxon>Metazoa</taxon>
        <taxon>Ecdysozoa</taxon>
        <taxon>Arthropoda</taxon>
        <taxon>Hexapoda</taxon>
        <taxon>Insecta</taxon>
        <taxon>Pterygota</taxon>
        <taxon>Neoptera</taxon>
        <taxon>Endopterygota</taxon>
        <taxon>Coleoptera</taxon>
        <taxon>Polyphaga</taxon>
        <taxon>Elateriformia</taxon>
        <taxon>Elateroidea</taxon>
        <taxon>Lampyridae</taxon>
        <taxon>Lampyrinae</taxon>
        <taxon>Pyrocoelia</taxon>
    </lineage>
</organism>
<dbReference type="PROSITE" id="PS51269">
    <property type="entry name" value="COMM"/>
    <property type="match status" value="1"/>
</dbReference>
<name>A0AAN7ZDW9_9COLE</name>
<dbReference type="EMBL" id="JAVRBK010000009">
    <property type="protein sequence ID" value="KAK5639457.1"/>
    <property type="molecule type" value="Genomic_DNA"/>
</dbReference>
<comment type="caution">
    <text evidence="4">The sequence shown here is derived from an EMBL/GenBank/DDBJ whole genome shotgun (WGS) entry which is preliminary data.</text>
</comment>
<evidence type="ECO:0000256" key="2">
    <source>
        <dbReference type="ARBA" id="ARBA00093452"/>
    </source>
</evidence>
<dbReference type="Pfam" id="PF07258">
    <property type="entry name" value="COMM_domain"/>
    <property type="match status" value="1"/>
</dbReference>
<reference evidence="4 5" key="1">
    <citation type="journal article" date="2024" name="Insects">
        <title>An Improved Chromosome-Level Genome Assembly of the Firefly Pyrocoelia pectoralis.</title>
        <authorList>
            <person name="Fu X."/>
            <person name="Meyer-Rochow V.B."/>
            <person name="Ballantyne L."/>
            <person name="Zhu X."/>
        </authorList>
    </citation>
    <scope>NUCLEOTIDE SEQUENCE [LARGE SCALE GENOMIC DNA]</scope>
    <source>
        <strain evidence="4">XCY_ONT2</strain>
    </source>
</reference>
<dbReference type="PANTHER" id="PTHR15666">
    <property type="entry name" value="COMM DOMAIN CONTAINING PROTEIN 5"/>
    <property type="match status" value="1"/>
</dbReference>
<dbReference type="AlphaFoldDB" id="A0AAN7ZDW9"/>
<proteinExistence type="inferred from homology"/>